<proteinExistence type="predicted"/>
<dbReference type="Gene3D" id="6.10.250.2080">
    <property type="match status" value="1"/>
</dbReference>
<dbReference type="InterPro" id="IPR006135">
    <property type="entry name" value="T3SS_substrate_exporter"/>
</dbReference>
<dbReference type="Proteomes" id="UP000273655">
    <property type="component" value="Chromosome 1"/>
</dbReference>
<evidence type="ECO:0000313" key="2">
    <source>
        <dbReference type="EMBL" id="VEA37509.1"/>
    </source>
</evidence>
<dbReference type="GO" id="GO:0009306">
    <property type="term" value="P:protein secretion"/>
    <property type="evidence" value="ECO:0007669"/>
    <property type="project" value="InterPro"/>
</dbReference>
<dbReference type="GO" id="GO:0005886">
    <property type="term" value="C:plasma membrane"/>
    <property type="evidence" value="ECO:0007669"/>
    <property type="project" value="TreeGrafter"/>
</dbReference>
<dbReference type="Pfam" id="PF01312">
    <property type="entry name" value="Bac_export_2"/>
    <property type="match status" value="1"/>
</dbReference>
<evidence type="ECO:0000256" key="1">
    <source>
        <dbReference type="SAM" id="MobiDB-lite"/>
    </source>
</evidence>
<dbReference type="EMBL" id="LR134148">
    <property type="protein sequence ID" value="VEA37509.1"/>
    <property type="molecule type" value="Genomic_DNA"/>
</dbReference>
<name>A0A3S4GL00_SALET</name>
<dbReference type="PANTHER" id="PTHR30531:SF6">
    <property type="entry name" value="SECRETION SYSTEM APPARATUS PROTEIN SSAU"/>
    <property type="match status" value="1"/>
</dbReference>
<dbReference type="PANTHER" id="PTHR30531">
    <property type="entry name" value="FLAGELLAR BIOSYNTHETIC PROTEIN FLHB"/>
    <property type="match status" value="1"/>
</dbReference>
<protein>
    <submittedName>
        <fullName evidence="2">Secretion system apparatus protein SsaU</fullName>
    </submittedName>
</protein>
<organism evidence="2 3">
    <name type="scientific">Salmonella enterica I</name>
    <dbReference type="NCBI Taxonomy" id="59201"/>
    <lineage>
        <taxon>Bacteria</taxon>
        <taxon>Pseudomonadati</taxon>
        <taxon>Pseudomonadota</taxon>
        <taxon>Gammaproteobacteria</taxon>
        <taxon>Enterobacterales</taxon>
        <taxon>Enterobacteriaceae</taxon>
        <taxon>Salmonella</taxon>
    </lineage>
</organism>
<gene>
    <name evidence="2" type="primary">yscU_2</name>
    <name evidence="2" type="ORF">NCTC8271_02838</name>
</gene>
<dbReference type="AlphaFoldDB" id="A0A3S4GL00"/>
<feature type="compositionally biased region" description="Basic and acidic residues" evidence="1">
    <location>
        <begin position="29"/>
        <end position="38"/>
    </location>
</feature>
<reference evidence="2 3" key="1">
    <citation type="submission" date="2018-12" db="EMBL/GenBank/DDBJ databases">
        <authorList>
            <consortium name="Pathogen Informatics"/>
        </authorList>
    </citation>
    <scope>NUCLEOTIDE SEQUENCE [LARGE SCALE GENOMIC DNA]</scope>
    <source>
        <strain evidence="2 3">NCTC8271</strain>
    </source>
</reference>
<sequence length="52" mass="6014">MAFYIVVGILDYSFQYYKIRKDLKMSKDDVKQEHKDLEGDPPNEDTASGNAE</sequence>
<evidence type="ECO:0000313" key="3">
    <source>
        <dbReference type="Proteomes" id="UP000273655"/>
    </source>
</evidence>
<accession>A0A3S4GL00</accession>
<dbReference type="PRINTS" id="PR00950">
    <property type="entry name" value="TYPE3IMSPROT"/>
</dbReference>
<feature type="region of interest" description="Disordered" evidence="1">
    <location>
        <begin position="29"/>
        <end position="52"/>
    </location>
</feature>